<comment type="caution">
    <text evidence="2">The sequence shown here is derived from an EMBL/GenBank/DDBJ whole genome shotgun (WGS) entry which is preliminary data.</text>
</comment>
<dbReference type="Proteomes" id="UP000283644">
    <property type="component" value="Unassembled WGS sequence"/>
</dbReference>
<evidence type="ECO:0000256" key="1">
    <source>
        <dbReference type="SAM" id="Phobius"/>
    </source>
</evidence>
<keyword evidence="1" id="KW-0812">Transmembrane</keyword>
<proteinExistence type="predicted"/>
<dbReference type="AlphaFoldDB" id="A0A417Y269"/>
<name>A0A417Y269_9ACTN</name>
<feature type="transmembrane region" description="Helical" evidence="1">
    <location>
        <begin position="23"/>
        <end position="42"/>
    </location>
</feature>
<feature type="transmembrane region" description="Helical" evidence="1">
    <location>
        <begin position="68"/>
        <end position="90"/>
    </location>
</feature>
<organism evidence="2 3">
    <name type="scientific">Nocardioides immobilis</name>
    <dbReference type="NCBI Taxonomy" id="2049295"/>
    <lineage>
        <taxon>Bacteria</taxon>
        <taxon>Bacillati</taxon>
        <taxon>Actinomycetota</taxon>
        <taxon>Actinomycetes</taxon>
        <taxon>Propionibacteriales</taxon>
        <taxon>Nocardioidaceae</taxon>
        <taxon>Nocardioides</taxon>
    </lineage>
</organism>
<dbReference type="EMBL" id="QXGH01000016">
    <property type="protein sequence ID" value="RHW26634.1"/>
    <property type="molecule type" value="Genomic_DNA"/>
</dbReference>
<keyword evidence="1" id="KW-0472">Membrane</keyword>
<reference evidence="2 3" key="1">
    <citation type="submission" date="2018-09" db="EMBL/GenBank/DDBJ databases">
        <title>Genome sequencing of Nocardioides immobilis CCTCC AB 2017083 for comparison to Nocardioides silvaticus.</title>
        <authorList>
            <person name="Li C."/>
            <person name="Wang G."/>
        </authorList>
    </citation>
    <scope>NUCLEOTIDE SEQUENCE [LARGE SCALE GENOMIC DNA]</scope>
    <source>
        <strain evidence="2 3">CCTCC AB 2017083</strain>
    </source>
</reference>
<gene>
    <name evidence="2" type="ORF">D0Z08_12745</name>
</gene>
<feature type="transmembrane region" description="Helical" evidence="1">
    <location>
        <begin position="183"/>
        <end position="202"/>
    </location>
</feature>
<keyword evidence="3" id="KW-1185">Reference proteome</keyword>
<sequence>MTTSLSSTTASASGRRLDLGSTLTLRVSAIAFAAAYVVAMFLPTLPEGAYSDARVLALLEDPADRTRIIVGGYALVAAAIFLLVFTASLAARIGREVRPTGLGMALPSAGVYAAILAAAAALFSSIPMGVALGELEAGTDPYLYRVLSNTGFHLMLVGGLGVASVLVASVSIALRRVESAPRWLPVTGFVVAPLLWLGFAWVPQFLLPLWAIAVAGGLDGRLGATHPEH</sequence>
<dbReference type="RefSeq" id="WP_118925631.1">
    <property type="nucleotide sequence ID" value="NZ_QXGH01000016.1"/>
</dbReference>
<evidence type="ECO:0008006" key="4">
    <source>
        <dbReference type="Google" id="ProtNLM"/>
    </source>
</evidence>
<feature type="transmembrane region" description="Helical" evidence="1">
    <location>
        <begin position="111"/>
        <end position="132"/>
    </location>
</feature>
<keyword evidence="1" id="KW-1133">Transmembrane helix</keyword>
<evidence type="ECO:0000313" key="3">
    <source>
        <dbReference type="Proteomes" id="UP000283644"/>
    </source>
</evidence>
<protein>
    <recommendedName>
        <fullName evidence="4">DUF4386 domain-containing protein</fullName>
    </recommendedName>
</protein>
<accession>A0A417Y269</accession>
<evidence type="ECO:0000313" key="2">
    <source>
        <dbReference type="EMBL" id="RHW26634.1"/>
    </source>
</evidence>
<feature type="transmembrane region" description="Helical" evidence="1">
    <location>
        <begin position="152"/>
        <end position="174"/>
    </location>
</feature>